<dbReference type="AlphaFoldDB" id="A0A8S3XSF1"/>
<protein>
    <submittedName>
        <fullName evidence="1">(apollo) hypothetical protein</fullName>
    </submittedName>
</protein>
<proteinExistence type="predicted"/>
<dbReference type="EMBL" id="CAJQZP010001351">
    <property type="protein sequence ID" value="CAG5040832.1"/>
    <property type="molecule type" value="Genomic_DNA"/>
</dbReference>
<evidence type="ECO:0000313" key="1">
    <source>
        <dbReference type="EMBL" id="CAG5040832.1"/>
    </source>
</evidence>
<accession>A0A8S3XSF1</accession>
<reference evidence="1" key="1">
    <citation type="submission" date="2021-04" db="EMBL/GenBank/DDBJ databases">
        <authorList>
            <person name="Tunstrom K."/>
        </authorList>
    </citation>
    <scope>NUCLEOTIDE SEQUENCE</scope>
</reference>
<sequence>MSFVSETNILYRIFWSSAVTSEDPIVRISGARKRSIGREIPRVELSILRPDYFDLAPHLEGAQTCTHSESDKRTR</sequence>
<gene>
    <name evidence="1" type="ORF">PAPOLLO_LOCUS21982</name>
</gene>
<comment type="caution">
    <text evidence="1">The sequence shown here is derived from an EMBL/GenBank/DDBJ whole genome shotgun (WGS) entry which is preliminary data.</text>
</comment>
<keyword evidence="2" id="KW-1185">Reference proteome</keyword>
<evidence type="ECO:0000313" key="2">
    <source>
        <dbReference type="Proteomes" id="UP000691718"/>
    </source>
</evidence>
<name>A0A8S3XSF1_PARAO</name>
<organism evidence="1 2">
    <name type="scientific">Parnassius apollo</name>
    <name type="common">Apollo butterfly</name>
    <name type="synonym">Papilio apollo</name>
    <dbReference type="NCBI Taxonomy" id="110799"/>
    <lineage>
        <taxon>Eukaryota</taxon>
        <taxon>Metazoa</taxon>
        <taxon>Ecdysozoa</taxon>
        <taxon>Arthropoda</taxon>
        <taxon>Hexapoda</taxon>
        <taxon>Insecta</taxon>
        <taxon>Pterygota</taxon>
        <taxon>Neoptera</taxon>
        <taxon>Endopterygota</taxon>
        <taxon>Lepidoptera</taxon>
        <taxon>Glossata</taxon>
        <taxon>Ditrysia</taxon>
        <taxon>Papilionoidea</taxon>
        <taxon>Papilionidae</taxon>
        <taxon>Parnassiinae</taxon>
        <taxon>Parnassini</taxon>
        <taxon>Parnassius</taxon>
        <taxon>Parnassius</taxon>
    </lineage>
</organism>
<dbReference type="Proteomes" id="UP000691718">
    <property type="component" value="Unassembled WGS sequence"/>
</dbReference>